<organism evidence="1">
    <name type="scientific">Schlesneria paludicola</name>
    <dbReference type="NCBI Taxonomy" id="360056"/>
    <lineage>
        <taxon>Bacteria</taxon>
        <taxon>Pseudomonadati</taxon>
        <taxon>Planctomycetota</taxon>
        <taxon>Planctomycetia</taxon>
        <taxon>Planctomycetales</taxon>
        <taxon>Planctomycetaceae</taxon>
        <taxon>Schlesneria</taxon>
    </lineage>
</organism>
<proteinExistence type="predicted"/>
<reference evidence="1" key="1">
    <citation type="journal article" date="2020" name="mSystems">
        <title>Genome- and Community-Level Interaction Insights into Carbon Utilization and Element Cycling Functions of Hydrothermarchaeota in Hydrothermal Sediment.</title>
        <authorList>
            <person name="Zhou Z."/>
            <person name="Liu Y."/>
            <person name="Xu W."/>
            <person name="Pan J."/>
            <person name="Luo Z.H."/>
            <person name="Li M."/>
        </authorList>
    </citation>
    <scope>NUCLEOTIDE SEQUENCE [LARGE SCALE GENOMIC DNA]</scope>
    <source>
        <strain evidence="1">SpSt-339</strain>
    </source>
</reference>
<sequence>MRATVFGGSPVALDVGDVTIRLERDGEVVQWTESVCFFDMAGELSDQVAVLGHAGFLDYFTATFDGKEGVLMLVSNDLLPEPVKS</sequence>
<protein>
    <submittedName>
        <fullName evidence="1">Uncharacterized protein</fullName>
    </submittedName>
</protein>
<dbReference type="AlphaFoldDB" id="A0A7C2PH41"/>
<evidence type="ECO:0000313" key="1">
    <source>
        <dbReference type="EMBL" id="HEN15457.1"/>
    </source>
</evidence>
<name>A0A7C2PH41_9PLAN</name>
<accession>A0A7C2PH41</accession>
<dbReference type="EMBL" id="DSOK01000244">
    <property type="protein sequence ID" value="HEN15457.1"/>
    <property type="molecule type" value="Genomic_DNA"/>
</dbReference>
<comment type="caution">
    <text evidence="1">The sequence shown here is derived from an EMBL/GenBank/DDBJ whole genome shotgun (WGS) entry which is preliminary data.</text>
</comment>
<gene>
    <name evidence="1" type="ORF">ENQ76_08330</name>
</gene>